<proteinExistence type="inferred from homology"/>
<dbReference type="EMBL" id="UAVB01000001">
    <property type="protein sequence ID" value="SQA17478.1"/>
    <property type="molecule type" value="Genomic_DNA"/>
</dbReference>
<dbReference type="Proteomes" id="UP000250200">
    <property type="component" value="Unassembled WGS sequence"/>
</dbReference>
<evidence type="ECO:0000256" key="1">
    <source>
        <dbReference type="ARBA" id="ARBA00004496"/>
    </source>
</evidence>
<evidence type="ECO:0000256" key="4">
    <source>
        <dbReference type="ARBA" id="ARBA00023015"/>
    </source>
</evidence>
<evidence type="ECO:0000313" key="11">
    <source>
        <dbReference type="EMBL" id="SUN29842.1"/>
    </source>
</evidence>
<keyword evidence="7" id="KW-0678">Repressor</keyword>
<dbReference type="InterPro" id="IPR020899">
    <property type="entry name" value="Arg_repress_C"/>
</dbReference>
<dbReference type="SUPFAM" id="SSF55252">
    <property type="entry name" value="C-terminal domain of arginine repressor"/>
    <property type="match status" value="1"/>
</dbReference>
<evidence type="ECO:0000256" key="2">
    <source>
        <dbReference type="ARBA" id="ARBA00008316"/>
    </source>
</evidence>
<dbReference type="InterPro" id="IPR036251">
    <property type="entry name" value="Arg_repress_C_sf"/>
</dbReference>
<dbReference type="Pfam" id="PF02863">
    <property type="entry name" value="Arg_repressor_C"/>
    <property type="match status" value="1"/>
</dbReference>
<dbReference type="InterPro" id="IPR001669">
    <property type="entry name" value="Arg_repress"/>
</dbReference>
<comment type="similarity">
    <text evidence="2 7">Belongs to the ArgR family.</text>
</comment>
<evidence type="ECO:0000259" key="8">
    <source>
        <dbReference type="Pfam" id="PF01316"/>
    </source>
</evidence>
<evidence type="ECO:0000259" key="9">
    <source>
        <dbReference type="Pfam" id="PF02863"/>
    </source>
</evidence>
<keyword evidence="4 7" id="KW-0805">Transcription regulation</keyword>
<evidence type="ECO:0000256" key="6">
    <source>
        <dbReference type="ARBA" id="ARBA00023163"/>
    </source>
</evidence>
<feature type="domain" description="Arginine repressor DNA-binding" evidence="8">
    <location>
        <begin position="1"/>
        <end position="68"/>
    </location>
</feature>
<dbReference type="InterPro" id="IPR036390">
    <property type="entry name" value="WH_DNA-bd_sf"/>
</dbReference>
<evidence type="ECO:0000256" key="5">
    <source>
        <dbReference type="ARBA" id="ARBA00023125"/>
    </source>
</evidence>
<dbReference type="Gene3D" id="1.10.10.10">
    <property type="entry name" value="Winged helix-like DNA-binding domain superfamily/Winged helix DNA-binding domain"/>
    <property type="match status" value="1"/>
</dbReference>
<accession>A0A2X2LHN9</accession>
<reference evidence="12 13" key="1">
    <citation type="submission" date="2018-06" db="EMBL/GenBank/DDBJ databases">
        <authorList>
            <consortium name="Pathogen Informatics"/>
            <person name="Doyle S."/>
        </authorList>
    </citation>
    <scope>NUCLEOTIDE SEQUENCE [LARGE SCALE GENOMIC DNA]</scope>
    <source>
        <strain evidence="10 12">NCTC8181</strain>
        <strain evidence="11 13">NCTC9828</strain>
    </source>
</reference>
<keyword evidence="7" id="KW-0028">Amino-acid biosynthesis</keyword>
<dbReference type="GO" id="GO:0003677">
    <property type="term" value="F:DNA binding"/>
    <property type="evidence" value="ECO:0007669"/>
    <property type="project" value="UniProtKB-KW"/>
</dbReference>
<organism evidence="10 12">
    <name type="scientific">Streptococcus agalactiae</name>
    <dbReference type="NCBI Taxonomy" id="1311"/>
    <lineage>
        <taxon>Bacteria</taxon>
        <taxon>Bacillati</taxon>
        <taxon>Bacillota</taxon>
        <taxon>Bacilli</taxon>
        <taxon>Lactobacillales</taxon>
        <taxon>Streptococcaceae</taxon>
        <taxon>Streptococcus</taxon>
    </lineage>
</organism>
<evidence type="ECO:0000313" key="10">
    <source>
        <dbReference type="EMBL" id="SQA17478.1"/>
    </source>
</evidence>
<comment type="caution">
    <text evidence="10">The sequence shown here is derived from an EMBL/GenBank/DDBJ whole genome shotgun (WGS) entry which is preliminary data.</text>
</comment>
<dbReference type="PRINTS" id="PR01467">
    <property type="entry name" value="ARGREPRESSOR"/>
</dbReference>
<keyword evidence="7" id="KW-0055">Arginine biosynthesis</keyword>
<keyword evidence="5 7" id="KW-0238">DNA-binding</keyword>
<gene>
    <name evidence="10" type="primary">argR_1</name>
    <name evidence="7" type="synonym">argR</name>
    <name evidence="11" type="synonym">argR_3</name>
    <name evidence="10" type="ORF">NCTC8181_00407</name>
    <name evidence="11" type="ORF">NCTC9828_02057</name>
</gene>
<dbReference type="EMBL" id="UHEW01000005">
    <property type="protein sequence ID" value="SUN29842.1"/>
    <property type="molecule type" value="Genomic_DNA"/>
</dbReference>
<keyword evidence="6 7" id="KW-0804">Transcription</keyword>
<name>A0A2X2LHN9_STRAG</name>
<protein>
    <recommendedName>
        <fullName evidence="7">Arginine repressor</fullName>
    </recommendedName>
</protein>
<evidence type="ECO:0000256" key="7">
    <source>
        <dbReference type="HAMAP-Rule" id="MF_00173"/>
    </source>
</evidence>
<dbReference type="PANTHER" id="PTHR34471">
    <property type="entry name" value="ARGININE REPRESSOR"/>
    <property type="match status" value="1"/>
</dbReference>
<evidence type="ECO:0000313" key="12">
    <source>
        <dbReference type="Proteomes" id="UP000250200"/>
    </source>
</evidence>
<dbReference type="Proteomes" id="UP000255140">
    <property type="component" value="Unassembled WGS sequence"/>
</dbReference>
<dbReference type="GO" id="GO:0003700">
    <property type="term" value="F:DNA-binding transcription factor activity"/>
    <property type="evidence" value="ECO:0007669"/>
    <property type="project" value="UniProtKB-UniRule"/>
</dbReference>
<feature type="domain" description="Arginine repressor C-terminal" evidence="9">
    <location>
        <begin position="95"/>
        <end position="148"/>
    </location>
</feature>
<dbReference type="UniPathway" id="UPA00068"/>
<dbReference type="InterPro" id="IPR036388">
    <property type="entry name" value="WH-like_DNA-bd_sf"/>
</dbReference>
<comment type="pathway">
    <text evidence="7">Amino-acid biosynthesis; L-arginine biosynthesis [regulation].</text>
</comment>
<comment type="subcellular location">
    <subcellularLocation>
        <location evidence="1 7">Cytoplasm</location>
    </subcellularLocation>
</comment>
<dbReference type="GO" id="GO:1900079">
    <property type="term" value="P:regulation of arginine biosynthetic process"/>
    <property type="evidence" value="ECO:0007669"/>
    <property type="project" value="UniProtKB-UniRule"/>
</dbReference>
<evidence type="ECO:0000256" key="3">
    <source>
        <dbReference type="ARBA" id="ARBA00022490"/>
    </source>
</evidence>
<dbReference type="HAMAP" id="MF_00173">
    <property type="entry name" value="Arg_repressor"/>
    <property type="match status" value="1"/>
</dbReference>
<dbReference type="InterPro" id="IPR020900">
    <property type="entry name" value="Arg_repress_DNA-bd"/>
</dbReference>
<dbReference type="RefSeq" id="WP_000747941.1">
    <property type="nucleotide sequence ID" value="NZ_CAACXY010000005.1"/>
</dbReference>
<dbReference type="AlphaFoldDB" id="A0A2X2LHN9"/>
<dbReference type="GO" id="GO:0051259">
    <property type="term" value="P:protein complex oligomerization"/>
    <property type="evidence" value="ECO:0007669"/>
    <property type="project" value="InterPro"/>
</dbReference>
<dbReference type="PANTHER" id="PTHR34471:SF1">
    <property type="entry name" value="ARGININE REPRESSOR"/>
    <property type="match status" value="1"/>
</dbReference>
<comment type="function">
    <text evidence="7">Regulates arginine biosynthesis genes.</text>
</comment>
<dbReference type="SUPFAM" id="SSF46785">
    <property type="entry name" value="Winged helix' DNA-binding domain"/>
    <property type="match status" value="1"/>
</dbReference>
<dbReference type="GO" id="GO:0005737">
    <property type="term" value="C:cytoplasm"/>
    <property type="evidence" value="ECO:0007669"/>
    <property type="project" value="UniProtKB-SubCell"/>
</dbReference>
<dbReference type="GO" id="GO:0006526">
    <property type="term" value="P:L-arginine biosynthetic process"/>
    <property type="evidence" value="ECO:0007669"/>
    <property type="project" value="UniProtKB-UniPathway"/>
</dbReference>
<evidence type="ECO:0000313" key="13">
    <source>
        <dbReference type="Proteomes" id="UP000255140"/>
    </source>
</evidence>
<dbReference type="Pfam" id="PF01316">
    <property type="entry name" value="Arg_repressor"/>
    <property type="match status" value="1"/>
</dbReference>
<sequence length="157" mass="17646">MKKSERLNLIKQIVLNHAVETQHELLRRLEAYGVTLTQATISRDMNEIGIIKVPSAKGRYIYGLSNENDPIFTTAVAKPIKTSILSISDKLLGLEQFINMNVIPGNSQLIKTFIMSHCQEHIFSLTADDNSLLLIAKSEADADYIRQSMIAMLEKKD</sequence>
<dbReference type="GO" id="GO:0034618">
    <property type="term" value="F:arginine binding"/>
    <property type="evidence" value="ECO:0007669"/>
    <property type="project" value="InterPro"/>
</dbReference>
<keyword evidence="3 7" id="KW-0963">Cytoplasm</keyword>